<proteinExistence type="inferred from homology"/>
<dbReference type="InterPro" id="IPR029479">
    <property type="entry name" value="Nitroreductase"/>
</dbReference>
<sequence length="117" mass="13445">MKEILERRSIRKYTSETITDKDLEVLLKCAMAAPSANNQQPWEFIIIKDRNLLNEVVKVDFDSYYMLKEAPVAIVVCGNLEKEIFKEKGFWVQDCSAATENILIAAQYNNLEGRIQA</sequence>
<keyword evidence="5" id="KW-0560">Oxidoreductase</keyword>
<evidence type="ECO:0000256" key="1">
    <source>
        <dbReference type="ARBA" id="ARBA00001917"/>
    </source>
</evidence>
<evidence type="ECO:0000256" key="4">
    <source>
        <dbReference type="ARBA" id="ARBA00022643"/>
    </source>
</evidence>
<evidence type="ECO:0000259" key="6">
    <source>
        <dbReference type="Pfam" id="PF00881"/>
    </source>
</evidence>
<dbReference type="Pfam" id="PF00881">
    <property type="entry name" value="Nitroreductase"/>
    <property type="match status" value="1"/>
</dbReference>
<feature type="non-terminal residue" evidence="7">
    <location>
        <position position="117"/>
    </location>
</feature>
<keyword evidence="3" id="KW-0285">Flavoprotein</keyword>
<evidence type="ECO:0000313" key="7">
    <source>
        <dbReference type="EMBL" id="GAF78805.1"/>
    </source>
</evidence>
<evidence type="ECO:0000256" key="3">
    <source>
        <dbReference type="ARBA" id="ARBA00022630"/>
    </source>
</evidence>
<dbReference type="SUPFAM" id="SSF55469">
    <property type="entry name" value="FMN-dependent nitroreductase-like"/>
    <property type="match status" value="1"/>
</dbReference>
<gene>
    <name evidence="7" type="ORF">S01H1_18233</name>
</gene>
<dbReference type="PANTHER" id="PTHR43673">
    <property type="entry name" value="NAD(P)H NITROREDUCTASE YDGI-RELATED"/>
    <property type="match status" value="1"/>
</dbReference>
<keyword evidence="4" id="KW-0288">FMN</keyword>
<comment type="caution">
    <text evidence="7">The sequence shown here is derived from an EMBL/GenBank/DDBJ whole genome shotgun (WGS) entry which is preliminary data.</text>
</comment>
<comment type="similarity">
    <text evidence="2">Belongs to the nitroreductase family.</text>
</comment>
<dbReference type="InterPro" id="IPR000415">
    <property type="entry name" value="Nitroreductase-like"/>
</dbReference>
<dbReference type="PANTHER" id="PTHR43673:SF2">
    <property type="entry name" value="NITROREDUCTASE"/>
    <property type="match status" value="1"/>
</dbReference>
<protein>
    <recommendedName>
        <fullName evidence="6">Nitroreductase domain-containing protein</fullName>
    </recommendedName>
</protein>
<feature type="domain" description="Nitroreductase" evidence="6">
    <location>
        <begin position="4"/>
        <end position="58"/>
    </location>
</feature>
<name>X0TRP2_9ZZZZ</name>
<dbReference type="Gene3D" id="3.40.109.10">
    <property type="entry name" value="NADH Oxidase"/>
    <property type="match status" value="1"/>
</dbReference>
<accession>X0TRP2</accession>
<reference evidence="7" key="1">
    <citation type="journal article" date="2014" name="Front. Microbiol.">
        <title>High frequency of phylogenetically diverse reductive dehalogenase-homologous genes in deep subseafloor sedimentary metagenomes.</title>
        <authorList>
            <person name="Kawai M."/>
            <person name="Futagami T."/>
            <person name="Toyoda A."/>
            <person name="Takaki Y."/>
            <person name="Nishi S."/>
            <person name="Hori S."/>
            <person name="Arai W."/>
            <person name="Tsubouchi T."/>
            <person name="Morono Y."/>
            <person name="Uchiyama I."/>
            <person name="Ito T."/>
            <person name="Fujiyama A."/>
            <person name="Inagaki F."/>
            <person name="Takami H."/>
        </authorList>
    </citation>
    <scope>NUCLEOTIDE SEQUENCE</scope>
    <source>
        <strain evidence="7">Expedition CK06-06</strain>
    </source>
</reference>
<dbReference type="AlphaFoldDB" id="X0TRP2"/>
<evidence type="ECO:0000256" key="5">
    <source>
        <dbReference type="ARBA" id="ARBA00023002"/>
    </source>
</evidence>
<comment type="cofactor">
    <cofactor evidence="1">
        <name>FMN</name>
        <dbReference type="ChEBI" id="CHEBI:58210"/>
    </cofactor>
</comment>
<evidence type="ECO:0000256" key="2">
    <source>
        <dbReference type="ARBA" id="ARBA00007118"/>
    </source>
</evidence>
<dbReference type="GO" id="GO:0016491">
    <property type="term" value="F:oxidoreductase activity"/>
    <property type="evidence" value="ECO:0007669"/>
    <property type="project" value="UniProtKB-KW"/>
</dbReference>
<dbReference type="EMBL" id="BARS01009732">
    <property type="protein sequence ID" value="GAF78805.1"/>
    <property type="molecule type" value="Genomic_DNA"/>
</dbReference>
<organism evidence="7">
    <name type="scientific">marine sediment metagenome</name>
    <dbReference type="NCBI Taxonomy" id="412755"/>
    <lineage>
        <taxon>unclassified sequences</taxon>
        <taxon>metagenomes</taxon>
        <taxon>ecological metagenomes</taxon>
    </lineage>
</organism>